<dbReference type="Proteomes" id="UP000323426">
    <property type="component" value="Unassembled WGS sequence"/>
</dbReference>
<dbReference type="RefSeq" id="WP_150087738.1">
    <property type="nucleotide sequence ID" value="NZ_VWSF01000004.1"/>
</dbReference>
<comment type="caution">
    <text evidence="1">The sequence shown here is derived from an EMBL/GenBank/DDBJ whole genome shotgun (WGS) entry which is preliminary data.</text>
</comment>
<sequence>MPIKTTMTGFDMVWAITQNTVNSQLDWLSGQTIPTQVSIGDINNDAGAIQGGIIGPPTVNFATGEPHLAYLYLKFKEGIFSYWSGHGRNQIIKQVHINGWILAFSVHLNIAQFAQDYVKDSKAVPPEILDKLTKFDDTMFSIQSIFLDFENSDLSTYNDLQSDIPITADASGAPISISEANQIRDTFNGMLRVWLLNHKGTDNPFILGYSVTAKQTSDDVKAVLNPTGANFSTHGYEYPGNLNDSSKDGLSTFNFLMVTGNRNILGDPTLMRADSGSFHKNLVESNDIDGKAIIAKEVFFEKYLWDLVVKPFQDKVLTLGDYAHARDDARNGQSDFTEEINDKTHTFLPDDDGLGWHYGDHVKLSWKEKGGETYHHQRESEQNLQFKVRVGTAPDPRPEMMGAPRLTLTITGSVYRYEWDQVDQYFGKLGDSYLGKGWASAAIAYTITIQFVAGTDGKISIFHTSLQSDPVTTSDTGGVYNIADIFTSLLNLHTIADDWSNNATSLANVNKDVAQQLIDATGPILDSAMTKVILPGRNEFFYKNIQLNTDEDVEIDLQYKTT</sequence>
<gene>
    <name evidence="1" type="ORF">F0145_07720</name>
</gene>
<evidence type="ECO:0000313" key="2">
    <source>
        <dbReference type="Proteomes" id="UP000323426"/>
    </source>
</evidence>
<dbReference type="EMBL" id="VWSF01000004">
    <property type="protein sequence ID" value="KAA5547820.1"/>
    <property type="molecule type" value="Genomic_DNA"/>
</dbReference>
<proteinExistence type="predicted"/>
<protein>
    <submittedName>
        <fullName evidence="1">Uncharacterized protein</fullName>
    </submittedName>
</protein>
<keyword evidence="2" id="KW-1185">Reference proteome</keyword>
<dbReference type="AlphaFoldDB" id="A0A5M6DNQ9"/>
<name>A0A5M6DNQ9_9BACT</name>
<accession>A0A5M6DNQ9</accession>
<evidence type="ECO:0000313" key="1">
    <source>
        <dbReference type="EMBL" id="KAA5547820.1"/>
    </source>
</evidence>
<organism evidence="1 2">
    <name type="scientific">Adhaeribacter rhizoryzae</name>
    <dbReference type="NCBI Taxonomy" id="2607907"/>
    <lineage>
        <taxon>Bacteria</taxon>
        <taxon>Pseudomonadati</taxon>
        <taxon>Bacteroidota</taxon>
        <taxon>Cytophagia</taxon>
        <taxon>Cytophagales</taxon>
        <taxon>Hymenobacteraceae</taxon>
        <taxon>Adhaeribacter</taxon>
    </lineage>
</organism>
<reference evidence="1 2" key="1">
    <citation type="submission" date="2019-09" db="EMBL/GenBank/DDBJ databases">
        <title>Genome sequence and assembly of Adhaeribacter sp.</title>
        <authorList>
            <person name="Chhetri G."/>
        </authorList>
    </citation>
    <scope>NUCLEOTIDE SEQUENCE [LARGE SCALE GENOMIC DNA]</scope>
    <source>
        <strain evidence="1 2">DK36</strain>
    </source>
</reference>